<dbReference type="FunFam" id="3.40.1780.10:FF:000001">
    <property type="entry name" value="S-adenosylmethionine:tRNA ribosyltransferase-isomerase"/>
    <property type="match status" value="1"/>
</dbReference>
<dbReference type="Proteomes" id="UP000823615">
    <property type="component" value="Unassembled WGS sequence"/>
</dbReference>
<dbReference type="EMBL" id="JADIMT010000080">
    <property type="protein sequence ID" value="MBO8436705.1"/>
    <property type="molecule type" value="Genomic_DNA"/>
</dbReference>
<evidence type="ECO:0000256" key="5">
    <source>
        <dbReference type="ARBA" id="ARBA00022679"/>
    </source>
</evidence>
<dbReference type="PANTHER" id="PTHR30307">
    <property type="entry name" value="S-ADENOSYLMETHIONINE:TRNA RIBOSYLTRANSFERASE-ISOMERASE"/>
    <property type="match status" value="1"/>
</dbReference>
<dbReference type="GO" id="GO:0005737">
    <property type="term" value="C:cytoplasm"/>
    <property type="evidence" value="ECO:0007669"/>
    <property type="project" value="UniProtKB-SubCell"/>
</dbReference>
<dbReference type="AlphaFoldDB" id="A0A9D9E2G7"/>
<evidence type="ECO:0000256" key="7">
    <source>
        <dbReference type="ARBA" id="ARBA00022785"/>
    </source>
</evidence>
<evidence type="ECO:0000256" key="11">
    <source>
        <dbReference type="ARBA" id="ARBA00069325"/>
    </source>
</evidence>
<evidence type="ECO:0000256" key="4">
    <source>
        <dbReference type="ARBA" id="ARBA00022490"/>
    </source>
</evidence>
<dbReference type="NCBIfam" id="TIGR00113">
    <property type="entry name" value="queA"/>
    <property type="match status" value="1"/>
</dbReference>
<gene>
    <name evidence="13 14" type="primary">queA</name>
    <name evidence="14" type="ORF">IAA97_06980</name>
</gene>
<organism evidence="14 15">
    <name type="scientific">Candidatus Ornithospirochaeta stercoripullorum</name>
    <dbReference type="NCBI Taxonomy" id="2840899"/>
    <lineage>
        <taxon>Bacteria</taxon>
        <taxon>Pseudomonadati</taxon>
        <taxon>Spirochaetota</taxon>
        <taxon>Spirochaetia</taxon>
        <taxon>Spirochaetales</taxon>
        <taxon>Spirochaetaceae</taxon>
        <taxon>Spirochaetaceae incertae sedis</taxon>
        <taxon>Candidatus Ornithospirochaeta</taxon>
    </lineage>
</organism>
<dbReference type="SUPFAM" id="SSF111337">
    <property type="entry name" value="QueA-like"/>
    <property type="match status" value="1"/>
</dbReference>
<dbReference type="GO" id="GO:0008616">
    <property type="term" value="P:tRNA queuosine(34) biosynthetic process"/>
    <property type="evidence" value="ECO:0007669"/>
    <property type="project" value="UniProtKB-UniRule"/>
</dbReference>
<keyword evidence="4 13" id="KW-0963">Cytoplasm</keyword>
<comment type="catalytic activity">
    <reaction evidence="8 13">
        <text>7-aminomethyl-7-carbaguanosine(34) in tRNA + S-adenosyl-L-methionine = epoxyqueuosine(34) in tRNA + adenine + L-methionine + 2 H(+)</text>
        <dbReference type="Rhea" id="RHEA:32155"/>
        <dbReference type="Rhea" id="RHEA-COMP:10342"/>
        <dbReference type="Rhea" id="RHEA-COMP:18582"/>
        <dbReference type="ChEBI" id="CHEBI:15378"/>
        <dbReference type="ChEBI" id="CHEBI:16708"/>
        <dbReference type="ChEBI" id="CHEBI:57844"/>
        <dbReference type="ChEBI" id="CHEBI:59789"/>
        <dbReference type="ChEBI" id="CHEBI:82833"/>
        <dbReference type="ChEBI" id="CHEBI:194443"/>
        <dbReference type="EC" id="2.4.99.17"/>
    </reaction>
</comment>
<comment type="subcellular location">
    <subcellularLocation>
        <location evidence="1 13">Cytoplasm</location>
    </subcellularLocation>
</comment>
<comment type="subunit">
    <text evidence="3 13">Monomer.</text>
</comment>
<dbReference type="EC" id="2.4.99.17" evidence="10 13"/>
<evidence type="ECO:0000256" key="3">
    <source>
        <dbReference type="ARBA" id="ARBA00011245"/>
    </source>
</evidence>
<reference evidence="14" key="2">
    <citation type="journal article" date="2021" name="PeerJ">
        <title>Extensive microbial diversity within the chicken gut microbiome revealed by metagenomics and culture.</title>
        <authorList>
            <person name="Gilroy R."/>
            <person name="Ravi A."/>
            <person name="Getino M."/>
            <person name="Pursley I."/>
            <person name="Horton D.L."/>
            <person name="Alikhan N.F."/>
            <person name="Baker D."/>
            <person name="Gharbi K."/>
            <person name="Hall N."/>
            <person name="Watson M."/>
            <person name="Adriaenssens E.M."/>
            <person name="Foster-Nyarko E."/>
            <person name="Jarju S."/>
            <person name="Secka A."/>
            <person name="Antonio M."/>
            <person name="Oren A."/>
            <person name="Chaudhuri R.R."/>
            <person name="La Ragione R."/>
            <person name="Hildebrand F."/>
            <person name="Pallen M.J."/>
        </authorList>
    </citation>
    <scope>NUCLEOTIDE SEQUENCE</scope>
    <source>
        <strain evidence="14">7293</strain>
    </source>
</reference>
<sequence length="347" mass="39471">MLTKDYFFELPPELIAQEPSEKRGEDKLLLIDRKRGCWEDHMMSDFPSLLYPESVIVVNNSRVRKARVYGEAETGGKVEFLFLGKEDDGAWKCMVTKTKRQKRGKQYAFLLHDGEKSGTCGEIIRENSDGTRSIRLSEDDGEVFFQRCGHVPLPPYIKREDNWSDESRYQTVYAKKMGSVASPTAGLHFTPDLMDKVKAMGIEIYEVTLHVGAGTFLPVRTENIEDHHMHTEHYEIEAGTAEALMKAKRDGKRIVAIGTTSVRTLESAADENGNLFRLTGDTDIFIHPGYRFRFVDDLLTNFHTPESTLLMLVSALAGKDLIFSAYQHAIEDRYRFFSYGDATFIRG</sequence>
<dbReference type="Gene3D" id="3.40.1780.10">
    <property type="entry name" value="QueA-like"/>
    <property type="match status" value="1"/>
</dbReference>
<comment type="similarity">
    <text evidence="9 13">Belongs to the QueA family.</text>
</comment>
<dbReference type="GO" id="GO:0051075">
    <property type="term" value="F:S-adenosylmethionine:tRNA ribosyltransferase-isomerase activity"/>
    <property type="evidence" value="ECO:0007669"/>
    <property type="project" value="UniProtKB-EC"/>
</dbReference>
<protein>
    <recommendedName>
        <fullName evidence="11 13">S-adenosylmethionine:tRNA ribosyltransferase-isomerase</fullName>
        <ecNumber evidence="10 13">2.4.99.17</ecNumber>
    </recommendedName>
    <alternativeName>
        <fullName evidence="12 13">Queuosine biosynthesis protein QueA</fullName>
    </alternativeName>
</protein>
<evidence type="ECO:0000256" key="10">
    <source>
        <dbReference type="ARBA" id="ARBA00066503"/>
    </source>
</evidence>
<dbReference type="InterPro" id="IPR003699">
    <property type="entry name" value="QueA"/>
</dbReference>
<keyword evidence="5 13" id="KW-0808">Transferase</keyword>
<evidence type="ECO:0000256" key="8">
    <source>
        <dbReference type="ARBA" id="ARBA00052751"/>
    </source>
</evidence>
<evidence type="ECO:0000313" key="14">
    <source>
        <dbReference type="EMBL" id="MBO8436705.1"/>
    </source>
</evidence>
<name>A0A9D9E2G7_9SPIO</name>
<comment type="caution">
    <text evidence="14">The sequence shown here is derived from an EMBL/GenBank/DDBJ whole genome shotgun (WGS) entry which is preliminary data.</text>
</comment>
<keyword evidence="7 13" id="KW-0671">Queuosine biosynthesis</keyword>
<keyword evidence="14" id="KW-0328">Glycosyltransferase</keyword>
<comment type="pathway">
    <text evidence="2 13">tRNA modification; tRNA-queuosine biosynthesis.</text>
</comment>
<evidence type="ECO:0000256" key="2">
    <source>
        <dbReference type="ARBA" id="ARBA00004691"/>
    </source>
</evidence>
<accession>A0A9D9E2G7</accession>
<dbReference type="InterPro" id="IPR042119">
    <property type="entry name" value="QueA_dom2"/>
</dbReference>
<evidence type="ECO:0000256" key="13">
    <source>
        <dbReference type="HAMAP-Rule" id="MF_00113"/>
    </source>
</evidence>
<proteinExistence type="inferred from homology"/>
<comment type="function">
    <text evidence="13">Transfers and isomerizes the ribose moiety from AdoMet to the 7-aminomethyl group of 7-deazaguanine (preQ1-tRNA) to give epoxyqueuosine (oQ-tRNA).</text>
</comment>
<evidence type="ECO:0000256" key="6">
    <source>
        <dbReference type="ARBA" id="ARBA00022691"/>
    </source>
</evidence>
<dbReference type="Gene3D" id="2.40.10.240">
    <property type="entry name" value="QueA-like"/>
    <property type="match status" value="1"/>
</dbReference>
<dbReference type="HAMAP" id="MF_00113">
    <property type="entry name" value="QueA"/>
    <property type="match status" value="1"/>
</dbReference>
<dbReference type="Pfam" id="PF02547">
    <property type="entry name" value="Queuosine_synth"/>
    <property type="match status" value="1"/>
</dbReference>
<dbReference type="InterPro" id="IPR036100">
    <property type="entry name" value="QueA_sf"/>
</dbReference>
<evidence type="ECO:0000313" key="15">
    <source>
        <dbReference type="Proteomes" id="UP000823615"/>
    </source>
</evidence>
<dbReference type="InterPro" id="IPR042118">
    <property type="entry name" value="QueA_dom1"/>
</dbReference>
<evidence type="ECO:0000256" key="9">
    <source>
        <dbReference type="ARBA" id="ARBA00061210"/>
    </source>
</evidence>
<dbReference type="PANTHER" id="PTHR30307:SF0">
    <property type="entry name" value="S-ADENOSYLMETHIONINE:TRNA RIBOSYLTRANSFERASE-ISOMERASE"/>
    <property type="match status" value="1"/>
</dbReference>
<evidence type="ECO:0000256" key="1">
    <source>
        <dbReference type="ARBA" id="ARBA00004496"/>
    </source>
</evidence>
<reference evidence="14" key="1">
    <citation type="submission" date="2020-10" db="EMBL/GenBank/DDBJ databases">
        <authorList>
            <person name="Gilroy R."/>
        </authorList>
    </citation>
    <scope>NUCLEOTIDE SEQUENCE</scope>
    <source>
        <strain evidence="14">7293</strain>
    </source>
</reference>
<dbReference type="NCBIfam" id="NF001140">
    <property type="entry name" value="PRK00147.1"/>
    <property type="match status" value="1"/>
</dbReference>
<keyword evidence="6 13" id="KW-0949">S-adenosyl-L-methionine</keyword>
<evidence type="ECO:0000256" key="12">
    <source>
        <dbReference type="ARBA" id="ARBA00076160"/>
    </source>
</evidence>